<dbReference type="Proteomes" id="UP000614915">
    <property type="component" value="Unassembled WGS sequence"/>
</dbReference>
<proteinExistence type="predicted"/>
<gene>
    <name evidence="1" type="ORF">IW248_001273</name>
</gene>
<keyword evidence="2" id="KW-1185">Reference proteome</keyword>
<organism evidence="1 2">
    <name type="scientific">Micromonospora ureilytica</name>
    <dbReference type="NCBI Taxonomy" id="709868"/>
    <lineage>
        <taxon>Bacteria</taxon>
        <taxon>Bacillati</taxon>
        <taxon>Actinomycetota</taxon>
        <taxon>Actinomycetes</taxon>
        <taxon>Micromonosporales</taxon>
        <taxon>Micromonosporaceae</taxon>
        <taxon>Micromonospora</taxon>
    </lineage>
</organism>
<name>A0ABS0JD90_9ACTN</name>
<comment type="caution">
    <text evidence="1">The sequence shown here is derived from an EMBL/GenBank/DDBJ whole genome shotgun (WGS) entry which is preliminary data.</text>
</comment>
<evidence type="ECO:0000313" key="1">
    <source>
        <dbReference type="EMBL" id="MBG6064986.1"/>
    </source>
</evidence>
<dbReference type="EMBL" id="JADOTX010000001">
    <property type="protein sequence ID" value="MBG6064986.1"/>
    <property type="molecule type" value="Genomic_DNA"/>
</dbReference>
<reference evidence="1 2" key="1">
    <citation type="submission" date="2020-11" db="EMBL/GenBank/DDBJ databases">
        <title>Sequencing the genomes of 1000 actinobacteria strains.</title>
        <authorList>
            <person name="Klenk H.-P."/>
        </authorList>
    </citation>
    <scope>NUCLEOTIDE SEQUENCE [LARGE SCALE GENOMIC DNA]</scope>
    <source>
        <strain evidence="1 2">DSM 101692</strain>
    </source>
</reference>
<sequence length="53" mass="5465">METIDRPLGTRTATLSAECAPATGAFGFAEEVSKLKGLVRALPVGSASQMTEP</sequence>
<protein>
    <submittedName>
        <fullName evidence="1">Uncharacterized protein</fullName>
    </submittedName>
</protein>
<accession>A0ABS0JD90</accession>
<evidence type="ECO:0000313" key="2">
    <source>
        <dbReference type="Proteomes" id="UP000614915"/>
    </source>
</evidence>